<evidence type="ECO:0000256" key="1">
    <source>
        <dbReference type="ARBA" id="ARBA00022676"/>
    </source>
</evidence>
<dbReference type="InterPro" id="IPR004629">
    <property type="entry name" value="WecG_TagA_CpsF"/>
</dbReference>
<dbReference type="PANTHER" id="PTHR34136:SF1">
    <property type="entry name" value="UDP-N-ACETYL-D-MANNOSAMINURONIC ACID TRANSFERASE"/>
    <property type="match status" value="1"/>
</dbReference>
<comment type="caution">
    <text evidence="3">The sequence shown here is derived from an EMBL/GenBank/DDBJ whole genome shotgun (WGS) entry which is preliminary data.</text>
</comment>
<keyword evidence="2 3" id="KW-0808">Transferase</keyword>
<dbReference type="NCBIfam" id="TIGR00696">
    <property type="entry name" value="wecG_tagA_cpsF"/>
    <property type="match status" value="1"/>
</dbReference>
<organism evidence="3 4">
    <name type="scientific">Candidatus Daviesbacteria bacterium GW2011_GWC2_40_12</name>
    <dbReference type="NCBI Taxonomy" id="1618431"/>
    <lineage>
        <taxon>Bacteria</taxon>
        <taxon>Candidatus Daviesiibacteriota</taxon>
    </lineage>
</organism>
<dbReference type="EMBL" id="LBYB01000017">
    <property type="protein sequence ID" value="KKR40950.1"/>
    <property type="molecule type" value="Genomic_DNA"/>
</dbReference>
<name>A0A0G0T1H2_9BACT</name>
<dbReference type="GO" id="GO:0016758">
    <property type="term" value="F:hexosyltransferase activity"/>
    <property type="evidence" value="ECO:0007669"/>
    <property type="project" value="TreeGrafter"/>
</dbReference>
<proteinExistence type="predicted"/>
<dbReference type="PANTHER" id="PTHR34136">
    <property type="match status" value="1"/>
</dbReference>
<sequence length="265" mass="30308">MKINILGVKIDKINQSEALKQIERWIWNPGKHYIVTPNLEFILAAQKDLEFKQILNKADLSIPDSSSLGFSYWLLKRKYWERLILWPLFFVPLKQLIQFDRVSGTDLMDALCKLSAEKGFVTGFLGGQGKVAKRCAECLQKKYPKLKIAFAESGGEINRNGNMTADCRLPTTVEDGSLKPVDLLFVAFGHIKQEKWIDNNLDKIPVRVAIGVGGAFDYLSASVPRAPKVLRKLGFEWLFRLMIQPWRLKRQLALLKYLWLLTRAG</sequence>
<reference evidence="3 4" key="1">
    <citation type="journal article" date="2015" name="Nature">
        <title>rRNA introns, odd ribosomes, and small enigmatic genomes across a large radiation of phyla.</title>
        <authorList>
            <person name="Brown C.T."/>
            <person name="Hug L.A."/>
            <person name="Thomas B.C."/>
            <person name="Sharon I."/>
            <person name="Castelle C.J."/>
            <person name="Singh A."/>
            <person name="Wilkins M.J."/>
            <person name="Williams K.H."/>
            <person name="Banfield J.F."/>
        </authorList>
    </citation>
    <scope>NUCLEOTIDE SEQUENCE [LARGE SCALE GENOMIC DNA]</scope>
</reference>
<keyword evidence="1" id="KW-0328">Glycosyltransferase</keyword>
<evidence type="ECO:0000313" key="4">
    <source>
        <dbReference type="Proteomes" id="UP000034881"/>
    </source>
</evidence>
<accession>A0A0G0T1H2</accession>
<dbReference type="CDD" id="cd06533">
    <property type="entry name" value="Glyco_transf_WecG_TagA"/>
    <property type="match status" value="1"/>
</dbReference>
<dbReference type="AlphaFoldDB" id="A0A0G0T1H2"/>
<protein>
    <submittedName>
        <fullName evidence="3">Glycosyl transferase, WecB/TagA/CpsF family</fullName>
    </submittedName>
</protein>
<evidence type="ECO:0000313" key="3">
    <source>
        <dbReference type="EMBL" id="KKR40950.1"/>
    </source>
</evidence>
<gene>
    <name evidence="3" type="ORF">UT77_C0017G0005</name>
</gene>
<dbReference type="Proteomes" id="UP000034881">
    <property type="component" value="Unassembled WGS sequence"/>
</dbReference>
<evidence type="ECO:0000256" key="2">
    <source>
        <dbReference type="ARBA" id="ARBA00022679"/>
    </source>
</evidence>
<dbReference type="Pfam" id="PF03808">
    <property type="entry name" value="Glyco_tran_WecG"/>
    <property type="match status" value="1"/>
</dbReference>